<dbReference type="Proteomes" id="UP000484988">
    <property type="component" value="Unassembled WGS sequence"/>
</dbReference>
<sequence length="43" mass="4678">MTAHPEVTMRYRLDLVKNGGGEDDGKGGNPPTGDSDDGRQYNR</sequence>
<name>A0A6A0B304_9ACTN</name>
<dbReference type="RefSeq" id="WP_272491124.1">
    <property type="nucleotide sequence ID" value="NZ_BLLG01000021.1"/>
</dbReference>
<dbReference type="AlphaFoldDB" id="A0A6A0B304"/>
<evidence type="ECO:0000313" key="3">
    <source>
        <dbReference type="Proteomes" id="UP000484988"/>
    </source>
</evidence>
<gene>
    <name evidence="2" type="ORF">SCWH03_51940</name>
</gene>
<dbReference type="EMBL" id="BLLG01000021">
    <property type="protein sequence ID" value="GFH38931.1"/>
    <property type="molecule type" value="Genomic_DNA"/>
</dbReference>
<proteinExistence type="predicted"/>
<organism evidence="2 3">
    <name type="scientific">Streptomyces pacificus</name>
    <dbReference type="NCBI Taxonomy" id="2705029"/>
    <lineage>
        <taxon>Bacteria</taxon>
        <taxon>Bacillati</taxon>
        <taxon>Actinomycetota</taxon>
        <taxon>Actinomycetes</taxon>
        <taxon>Kitasatosporales</taxon>
        <taxon>Streptomycetaceae</taxon>
        <taxon>Streptomyces</taxon>
    </lineage>
</organism>
<evidence type="ECO:0000256" key="1">
    <source>
        <dbReference type="SAM" id="MobiDB-lite"/>
    </source>
</evidence>
<feature type="region of interest" description="Disordered" evidence="1">
    <location>
        <begin position="16"/>
        <end position="43"/>
    </location>
</feature>
<reference evidence="2 3" key="1">
    <citation type="submission" date="2020-02" db="EMBL/GenBank/DDBJ databases">
        <title>Whole Genome Shotgun Sequence of Streptomyces sp. strain CWH03.</title>
        <authorList>
            <person name="Dohra H."/>
            <person name="Kodani S."/>
            <person name="Yamamura H."/>
        </authorList>
    </citation>
    <scope>NUCLEOTIDE SEQUENCE [LARGE SCALE GENOMIC DNA]</scope>
    <source>
        <strain evidence="2 3">CWH03</strain>
    </source>
</reference>
<accession>A0A6A0B304</accession>
<keyword evidence="3" id="KW-1185">Reference proteome</keyword>
<protein>
    <submittedName>
        <fullName evidence="2">Uncharacterized protein</fullName>
    </submittedName>
</protein>
<evidence type="ECO:0000313" key="2">
    <source>
        <dbReference type="EMBL" id="GFH38931.1"/>
    </source>
</evidence>
<comment type="caution">
    <text evidence="2">The sequence shown here is derived from an EMBL/GenBank/DDBJ whole genome shotgun (WGS) entry which is preliminary data.</text>
</comment>